<dbReference type="Pfam" id="PF12833">
    <property type="entry name" value="HTH_18"/>
    <property type="match status" value="1"/>
</dbReference>
<evidence type="ECO:0000256" key="3">
    <source>
        <dbReference type="ARBA" id="ARBA00023163"/>
    </source>
</evidence>
<dbReference type="Proteomes" id="UP001597440">
    <property type="component" value="Unassembled WGS sequence"/>
</dbReference>
<accession>A0ABW5KZY1</accession>
<keyword evidence="2" id="KW-0238">DNA-binding</keyword>
<dbReference type="SMART" id="SM00342">
    <property type="entry name" value="HTH_ARAC"/>
    <property type="match status" value="1"/>
</dbReference>
<evidence type="ECO:0000256" key="2">
    <source>
        <dbReference type="ARBA" id="ARBA00023125"/>
    </source>
</evidence>
<protein>
    <submittedName>
        <fullName evidence="5">Helix-turn-helix transcriptional regulator</fullName>
    </submittedName>
</protein>
<dbReference type="RefSeq" id="WP_210355993.1">
    <property type="nucleotide sequence ID" value="NZ_JAEQMU010000006.1"/>
</dbReference>
<dbReference type="InterPro" id="IPR020449">
    <property type="entry name" value="Tscrpt_reg_AraC-type_HTH"/>
</dbReference>
<keyword evidence="3" id="KW-0804">Transcription</keyword>
<dbReference type="Gene3D" id="1.10.10.60">
    <property type="entry name" value="Homeodomain-like"/>
    <property type="match status" value="2"/>
</dbReference>
<evidence type="ECO:0000259" key="4">
    <source>
        <dbReference type="PROSITE" id="PS01124"/>
    </source>
</evidence>
<dbReference type="InterPro" id="IPR009057">
    <property type="entry name" value="Homeodomain-like_sf"/>
</dbReference>
<dbReference type="PRINTS" id="PR00032">
    <property type="entry name" value="HTHARAC"/>
</dbReference>
<sequence>MRKSAFFKTVLEFGPALAPHQVGKLAPTMRINDSEITYRSRPGRSCIEQEFKGFLGYIQYYEILIDSDITIPLEIRQRDIYGLYSLRVKGRMHLCDQYGKRITAFKDRRALYQYLPPTEYYLHLTAGKYQFLCFYFDIGIFDGGADESFDFLKDLLDAQRTAAVVPRTTNDFWIGPVTEYTIELLFANLKRSDLDSQVFIIHTMKELVKLALKKINEDRDGTTHRARIANAAKILIAGYVEEYGIKCHLERIADKLAISVNYLHIVFKGETDTTPLQYINEMVLIRVKNMLDERQSIRNVSEKCGFAELSGFYRFFKRKTGMTPKEYQNR</sequence>
<dbReference type="EMBL" id="JBHULD010000008">
    <property type="protein sequence ID" value="MFD2554206.1"/>
    <property type="molecule type" value="Genomic_DNA"/>
</dbReference>
<dbReference type="PANTHER" id="PTHR43280">
    <property type="entry name" value="ARAC-FAMILY TRANSCRIPTIONAL REGULATOR"/>
    <property type="match status" value="1"/>
</dbReference>
<organism evidence="5 6">
    <name type="scientific">Sphingobacterium tabacisoli</name>
    <dbReference type="NCBI Taxonomy" id="2044855"/>
    <lineage>
        <taxon>Bacteria</taxon>
        <taxon>Pseudomonadati</taxon>
        <taxon>Bacteroidota</taxon>
        <taxon>Sphingobacteriia</taxon>
        <taxon>Sphingobacteriales</taxon>
        <taxon>Sphingobacteriaceae</taxon>
        <taxon>Sphingobacterium</taxon>
    </lineage>
</organism>
<evidence type="ECO:0000313" key="6">
    <source>
        <dbReference type="Proteomes" id="UP001597440"/>
    </source>
</evidence>
<gene>
    <name evidence="5" type="ORF">ACFSQW_07385</name>
</gene>
<dbReference type="PANTHER" id="PTHR43280:SF28">
    <property type="entry name" value="HTH-TYPE TRANSCRIPTIONAL ACTIVATOR RHAS"/>
    <property type="match status" value="1"/>
</dbReference>
<keyword evidence="1" id="KW-0805">Transcription regulation</keyword>
<proteinExistence type="predicted"/>
<dbReference type="SUPFAM" id="SSF46689">
    <property type="entry name" value="Homeodomain-like"/>
    <property type="match status" value="1"/>
</dbReference>
<comment type="caution">
    <text evidence="5">The sequence shown here is derived from an EMBL/GenBank/DDBJ whole genome shotgun (WGS) entry which is preliminary data.</text>
</comment>
<dbReference type="InterPro" id="IPR018060">
    <property type="entry name" value="HTH_AraC"/>
</dbReference>
<dbReference type="PROSITE" id="PS01124">
    <property type="entry name" value="HTH_ARAC_FAMILY_2"/>
    <property type="match status" value="1"/>
</dbReference>
<keyword evidence="6" id="KW-1185">Reference proteome</keyword>
<evidence type="ECO:0000256" key="1">
    <source>
        <dbReference type="ARBA" id="ARBA00023015"/>
    </source>
</evidence>
<name>A0ABW5KZY1_9SPHI</name>
<reference evidence="6" key="1">
    <citation type="journal article" date="2019" name="Int. J. Syst. Evol. Microbiol.">
        <title>The Global Catalogue of Microorganisms (GCM) 10K type strain sequencing project: providing services to taxonomists for standard genome sequencing and annotation.</title>
        <authorList>
            <consortium name="The Broad Institute Genomics Platform"/>
            <consortium name="The Broad Institute Genome Sequencing Center for Infectious Disease"/>
            <person name="Wu L."/>
            <person name="Ma J."/>
        </authorList>
    </citation>
    <scope>NUCLEOTIDE SEQUENCE [LARGE SCALE GENOMIC DNA]</scope>
    <source>
        <strain evidence="6">KCTC 52298</strain>
    </source>
</reference>
<evidence type="ECO:0000313" key="5">
    <source>
        <dbReference type="EMBL" id="MFD2554206.1"/>
    </source>
</evidence>
<feature type="domain" description="HTH araC/xylS-type" evidence="4">
    <location>
        <begin position="230"/>
        <end position="330"/>
    </location>
</feature>